<reference evidence="3" key="1">
    <citation type="submission" date="2022-11" db="UniProtKB">
        <authorList>
            <consortium name="WormBaseParasite"/>
        </authorList>
    </citation>
    <scope>IDENTIFICATION</scope>
</reference>
<evidence type="ECO:0000313" key="2">
    <source>
        <dbReference type="Proteomes" id="UP000887577"/>
    </source>
</evidence>
<sequence length="276" mass="32103">MSDRIQIDLQRTINEVQKIRKEYIDLFDQNPLPWSNIIKIKMKTKIQRIKQSHTFILQSLNKWDEFAREIKDPDEKQLEYQRYDEWRDADENSTMINDLADIIMEGNEYLLFEAKSNSSYEKMTCKSVPRQHSTIVIETAMIVPTRRQPKLFNSKTLPVSFNPCSDFVIPFEKSNVIDSCNQKSVRKEFAKQSLDTVIQSAVDPSNVPAVQSSFQQRNKYVGPPNDFEPTSKNLKTQGVENEKVKQNVSNEKLDKTSTAAKPPFDTSQLQESRMFH</sequence>
<dbReference type="Proteomes" id="UP000887577">
    <property type="component" value="Unplaced"/>
</dbReference>
<keyword evidence="2" id="KW-1185">Reference proteome</keyword>
<proteinExistence type="predicted"/>
<feature type="compositionally biased region" description="Polar residues" evidence="1">
    <location>
        <begin position="265"/>
        <end position="276"/>
    </location>
</feature>
<dbReference type="WBParaSite" id="PSU_v2.g9195.t1">
    <property type="protein sequence ID" value="PSU_v2.g9195.t1"/>
    <property type="gene ID" value="PSU_v2.g9195"/>
</dbReference>
<accession>A0A914ZB99</accession>
<evidence type="ECO:0000313" key="3">
    <source>
        <dbReference type="WBParaSite" id="PSU_v2.g9195.t1"/>
    </source>
</evidence>
<feature type="region of interest" description="Disordered" evidence="1">
    <location>
        <begin position="217"/>
        <end position="276"/>
    </location>
</feature>
<protein>
    <submittedName>
        <fullName evidence="3">Uncharacterized protein</fullName>
    </submittedName>
</protein>
<name>A0A914ZB99_9BILA</name>
<organism evidence="2 3">
    <name type="scientific">Panagrolaimus superbus</name>
    <dbReference type="NCBI Taxonomy" id="310955"/>
    <lineage>
        <taxon>Eukaryota</taxon>
        <taxon>Metazoa</taxon>
        <taxon>Ecdysozoa</taxon>
        <taxon>Nematoda</taxon>
        <taxon>Chromadorea</taxon>
        <taxon>Rhabditida</taxon>
        <taxon>Tylenchina</taxon>
        <taxon>Panagrolaimomorpha</taxon>
        <taxon>Panagrolaimoidea</taxon>
        <taxon>Panagrolaimidae</taxon>
        <taxon>Panagrolaimus</taxon>
    </lineage>
</organism>
<feature type="compositionally biased region" description="Basic and acidic residues" evidence="1">
    <location>
        <begin position="240"/>
        <end position="255"/>
    </location>
</feature>
<dbReference type="AlphaFoldDB" id="A0A914ZB99"/>
<feature type="compositionally biased region" description="Polar residues" evidence="1">
    <location>
        <begin position="228"/>
        <end position="239"/>
    </location>
</feature>
<evidence type="ECO:0000256" key="1">
    <source>
        <dbReference type="SAM" id="MobiDB-lite"/>
    </source>
</evidence>